<evidence type="ECO:0000313" key="2">
    <source>
        <dbReference type="Proteomes" id="UP001281147"/>
    </source>
</evidence>
<proteinExistence type="predicted"/>
<comment type="caution">
    <text evidence="1">The sequence shown here is derived from an EMBL/GenBank/DDBJ whole genome shotgun (WGS) entry which is preliminary data.</text>
</comment>
<organism evidence="1 2">
    <name type="scientific">Vermiconidia calcicola</name>
    <dbReference type="NCBI Taxonomy" id="1690605"/>
    <lineage>
        <taxon>Eukaryota</taxon>
        <taxon>Fungi</taxon>
        <taxon>Dikarya</taxon>
        <taxon>Ascomycota</taxon>
        <taxon>Pezizomycotina</taxon>
        <taxon>Dothideomycetes</taxon>
        <taxon>Dothideomycetidae</taxon>
        <taxon>Mycosphaerellales</taxon>
        <taxon>Extremaceae</taxon>
        <taxon>Vermiconidia</taxon>
    </lineage>
</organism>
<gene>
    <name evidence="1" type="ORF">LTR37_012845</name>
</gene>
<sequence length="385" mass="38622">MSGIDNQGNAQPSAGDVADAAPQHQEGIDYIKSNTAQPEGAATSSGGVSASETNPVPNEPEQQSGMVGTVKSYLSGLSLGGGSKTEGQAVGSGTGEEKGATEGSSLWAPVTSIATNATVNTGENESGVAPMNSADGARDTAGQSQTMTDSRKVPDPMTQESVPSYAGSSGNAGASDMSNPRTDGSQPSWVPAHGGAPDPSTDESQPSYMGKEEVSKPNVDDSMPSSSVGNQGTSDPSTDASVPGTGQGDAEPGRAAPLESQATSNKETANVPAPIEDERKKSPGSTGKQENEDAIPTAGGERLGERHWGESGTVPDVPEKRASQGGNVSSSEGQADKRTRDNTAANTGQATSDATAPAPANANTSASGDSKPSMMDKIKDKIGSK</sequence>
<protein>
    <submittedName>
        <fullName evidence="1">Uncharacterized protein</fullName>
    </submittedName>
</protein>
<reference evidence="1" key="1">
    <citation type="submission" date="2023-07" db="EMBL/GenBank/DDBJ databases">
        <title>Black Yeasts Isolated from many extreme environments.</title>
        <authorList>
            <person name="Coleine C."/>
            <person name="Stajich J.E."/>
            <person name="Selbmann L."/>
        </authorList>
    </citation>
    <scope>NUCLEOTIDE SEQUENCE</scope>
    <source>
        <strain evidence="1">CCFEE 5714</strain>
    </source>
</reference>
<dbReference type="EMBL" id="JAUTXU010000121">
    <property type="protein sequence ID" value="KAK3706330.1"/>
    <property type="molecule type" value="Genomic_DNA"/>
</dbReference>
<accession>A0ACC3MY91</accession>
<evidence type="ECO:0000313" key="1">
    <source>
        <dbReference type="EMBL" id="KAK3706330.1"/>
    </source>
</evidence>
<name>A0ACC3MY91_9PEZI</name>
<keyword evidence="2" id="KW-1185">Reference proteome</keyword>
<dbReference type="Proteomes" id="UP001281147">
    <property type="component" value="Unassembled WGS sequence"/>
</dbReference>